<comment type="caution">
    <text evidence="2">The sequence shown here is derived from an EMBL/GenBank/DDBJ whole genome shotgun (WGS) entry which is preliminary data.</text>
</comment>
<feature type="region of interest" description="Disordered" evidence="1">
    <location>
        <begin position="105"/>
        <end position="132"/>
    </location>
</feature>
<proteinExistence type="predicted"/>
<evidence type="ECO:0000256" key="1">
    <source>
        <dbReference type="SAM" id="MobiDB-lite"/>
    </source>
</evidence>
<dbReference type="OrthoDB" id="2526683at2759"/>
<dbReference type="EMBL" id="SGPK01000273">
    <property type="protein sequence ID" value="THH05285.1"/>
    <property type="molecule type" value="Genomic_DNA"/>
</dbReference>
<evidence type="ECO:0000313" key="2">
    <source>
        <dbReference type="EMBL" id="THH05285.1"/>
    </source>
</evidence>
<dbReference type="Proteomes" id="UP000308199">
    <property type="component" value="Unassembled WGS sequence"/>
</dbReference>
<accession>A0A4S4L235</accession>
<organism evidence="2 3">
    <name type="scientific">Phellinidium pouzarii</name>
    <dbReference type="NCBI Taxonomy" id="167371"/>
    <lineage>
        <taxon>Eukaryota</taxon>
        <taxon>Fungi</taxon>
        <taxon>Dikarya</taxon>
        <taxon>Basidiomycota</taxon>
        <taxon>Agaricomycotina</taxon>
        <taxon>Agaricomycetes</taxon>
        <taxon>Hymenochaetales</taxon>
        <taxon>Hymenochaetaceae</taxon>
        <taxon>Phellinidium</taxon>
    </lineage>
</organism>
<dbReference type="AlphaFoldDB" id="A0A4S4L235"/>
<evidence type="ECO:0000313" key="3">
    <source>
        <dbReference type="Proteomes" id="UP000308199"/>
    </source>
</evidence>
<protein>
    <submittedName>
        <fullName evidence="2">Uncharacterized protein</fullName>
    </submittedName>
</protein>
<reference evidence="2 3" key="1">
    <citation type="submission" date="2019-02" db="EMBL/GenBank/DDBJ databases">
        <title>Genome sequencing of the rare red list fungi Phellinidium pouzarii.</title>
        <authorList>
            <person name="Buettner E."/>
            <person name="Kellner H."/>
        </authorList>
    </citation>
    <scope>NUCLEOTIDE SEQUENCE [LARGE SCALE GENOMIC DNA]</scope>
    <source>
        <strain evidence="2 3">DSM 108285</strain>
    </source>
</reference>
<name>A0A4S4L235_9AGAM</name>
<sequence length="132" mass="15085">MRNTNGHRFVFHASEVSYEERLYVPSAPDVVPDAHPLEQAFENIPSVPPEMANYLRNEGPYARPTRAHAMHFTPHGLPKVPKLRAGQLVYWHHLTRRGDLLNVQDDERSRASRGYGFDPKSPERGYRVAAGR</sequence>
<gene>
    <name evidence="2" type="ORF">EW145_g4907</name>
</gene>
<keyword evidence="3" id="KW-1185">Reference proteome</keyword>